<accession>A0A2U3E433</accession>
<sequence>MAGGQGEQGPPAWRLATVKLQIRVRAKAQANYTLGSMPSTAWSVGQGRRERGPSRHLHADATSQPASQPSTPSVRDTQRTRATTGLGSTQGEHPGSWGLESNAHGVLLRARLAKPTGAGGRKPRLDKAGFVCAWTEIRGKNKPFGAYLGGIQVETTLLIPVTGIRGGGGGSSATRL</sequence>
<name>A0A2U3E433_PURLI</name>
<dbReference type="Proteomes" id="UP000245956">
    <property type="component" value="Unassembled WGS sequence"/>
</dbReference>
<feature type="compositionally biased region" description="Low complexity" evidence="1">
    <location>
        <begin position="61"/>
        <end position="73"/>
    </location>
</feature>
<dbReference type="AlphaFoldDB" id="A0A2U3E433"/>
<gene>
    <name evidence="2" type="ORF">PCL_00922</name>
</gene>
<proteinExistence type="predicted"/>
<dbReference type="EMBL" id="LCWV01000012">
    <property type="protein sequence ID" value="PWI69275.1"/>
    <property type="molecule type" value="Genomic_DNA"/>
</dbReference>
<protein>
    <submittedName>
        <fullName evidence="2">Uncharacterized protein</fullName>
    </submittedName>
</protein>
<evidence type="ECO:0000313" key="3">
    <source>
        <dbReference type="Proteomes" id="UP000245956"/>
    </source>
</evidence>
<feature type="region of interest" description="Disordered" evidence="1">
    <location>
        <begin position="37"/>
        <end position="98"/>
    </location>
</feature>
<reference evidence="2 3" key="1">
    <citation type="journal article" date="2016" name="Front. Microbiol.">
        <title>Genome and transcriptome sequences reveal the specific parasitism of the nematophagous Purpureocillium lilacinum 36-1.</title>
        <authorList>
            <person name="Xie J."/>
            <person name="Li S."/>
            <person name="Mo C."/>
            <person name="Xiao X."/>
            <person name="Peng D."/>
            <person name="Wang G."/>
            <person name="Xiao Y."/>
        </authorList>
    </citation>
    <scope>NUCLEOTIDE SEQUENCE [LARGE SCALE GENOMIC DNA]</scope>
    <source>
        <strain evidence="2 3">36-1</strain>
    </source>
</reference>
<feature type="compositionally biased region" description="Basic and acidic residues" evidence="1">
    <location>
        <begin position="47"/>
        <end position="59"/>
    </location>
</feature>
<evidence type="ECO:0000256" key="1">
    <source>
        <dbReference type="SAM" id="MobiDB-lite"/>
    </source>
</evidence>
<feature type="compositionally biased region" description="Polar residues" evidence="1">
    <location>
        <begin position="80"/>
        <end position="91"/>
    </location>
</feature>
<evidence type="ECO:0000313" key="2">
    <source>
        <dbReference type="EMBL" id="PWI69275.1"/>
    </source>
</evidence>
<comment type="caution">
    <text evidence="2">The sequence shown here is derived from an EMBL/GenBank/DDBJ whole genome shotgun (WGS) entry which is preliminary data.</text>
</comment>
<organism evidence="2 3">
    <name type="scientific">Purpureocillium lilacinum</name>
    <name type="common">Paecilomyces lilacinus</name>
    <dbReference type="NCBI Taxonomy" id="33203"/>
    <lineage>
        <taxon>Eukaryota</taxon>
        <taxon>Fungi</taxon>
        <taxon>Dikarya</taxon>
        <taxon>Ascomycota</taxon>
        <taxon>Pezizomycotina</taxon>
        <taxon>Sordariomycetes</taxon>
        <taxon>Hypocreomycetidae</taxon>
        <taxon>Hypocreales</taxon>
        <taxon>Ophiocordycipitaceae</taxon>
        <taxon>Purpureocillium</taxon>
    </lineage>
</organism>